<protein>
    <submittedName>
        <fullName evidence="2">Uncharacterized protein</fullName>
    </submittedName>
</protein>
<feature type="region of interest" description="Disordered" evidence="1">
    <location>
        <begin position="187"/>
        <end position="207"/>
    </location>
</feature>
<name>A0ABN9XTQ0_9DINO</name>
<organism evidence="2 3">
    <name type="scientific">Prorocentrum cordatum</name>
    <dbReference type="NCBI Taxonomy" id="2364126"/>
    <lineage>
        <taxon>Eukaryota</taxon>
        <taxon>Sar</taxon>
        <taxon>Alveolata</taxon>
        <taxon>Dinophyceae</taxon>
        <taxon>Prorocentrales</taxon>
        <taxon>Prorocentraceae</taxon>
        <taxon>Prorocentrum</taxon>
    </lineage>
</organism>
<gene>
    <name evidence="2" type="ORF">PCOR1329_LOCUS78807</name>
</gene>
<proteinExistence type="predicted"/>
<keyword evidence="3" id="KW-1185">Reference proteome</keyword>
<evidence type="ECO:0000313" key="2">
    <source>
        <dbReference type="EMBL" id="CAK0902095.1"/>
    </source>
</evidence>
<reference evidence="2" key="1">
    <citation type="submission" date="2023-10" db="EMBL/GenBank/DDBJ databases">
        <authorList>
            <person name="Chen Y."/>
            <person name="Shah S."/>
            <person name="Dougan E. K."/>
            <person name="Thang M."/>
            <person name="Chan C."/>
        </authorList>
    </citation>
    <scope>NUCLEOTIDE SEQUENCE [LARGE SCALE GENOMIC DNA]</scope>
</reference>
<evidence type="ECO:0000256" key="1">
    <source>
        <dbReference type="SAM" id="MobiDB-lite"/>
    </source>
</evidence>
<dbReference type="Proteomes" id="UP001189429">
    <property type="component" value="Unassembled WGS sequence"/>
</dbReference>
<feature type="non-terminal residue" evidence="2">
    <location>
        <position position="207"/>
    </location>
</feature>
<evidence type="ECO:0000313" key="3">
    <source>
        <dbReference type="Proteomes" id="UP001189429"/>
    </source>
</evidence>
<comment type="caution">
    <text evidence="2">The sequence shown here is derived from an EMBL/GenBank/DDBJ whole genome shotgun (WGS) entry which is preliminary data.</text>
</comment>
<dbReference type="EMBL" id="CAUYUJ010021019">
    <property type="protein sequence ID" value="CAK0902095.1"/>
    <property type="molecule type" value="Genomic_DNA"/>
</dbReference>
<accession>A0ABN9XTQ0</accession>
<sequence>MDAHAAAALATPMRQRPWRGEELLVCPQVNEEVPGPPLRTDPSLANGSEKFCSDAGGGGPAAKRPRLDCWSCCEAADPEMAALQFLVMSLSQVLVWIRSSDAPRALPLPAASLLAELELFVADTAGAAAEAPPGALPWRDPGCAGGLPSYVACLERGCLENAGAPLNGGAAWSRLVEEACQGELAELDLASPDREVPSSRPQRHHRD</sequence>